<dbReference type="Pfam" id="PF00732">
    <property type="entry name" value="GMC_oxred_N"/>
    <property type="match status" value="1"/>
</dbReference>
<accession>A0A166X4M5</accession>
<evidence type="ECO:0000256" key="6">
    <source>
        <dbReference type="ARBA" id="ARBA00023002"/>
    </source>
</evidence>
<gene>
    <name evidence="15" type="ORF">FIBSPDRAFT_772020</name>
</gene>
<dbReference type="EMBL" id="KV417480">
    <property type="protein sequence ID" value="KZP34415.1"/>
    <property type="molecule type" value="Genomic_DNA"/>
</dbReference>
<sequence>MPFFAILVSTIFLVGQCLGAITTNPSQANGKTFDYIIVGAGLTGITVAARLAENPSISVLLIEAGNDDRNNSEVFDIFDFGQAYNTALDWAWPTEQGKTIHGGKTLGGSSSINSALYTRGMAAQYDAWSSLLETSDASVGWDWKGMQTYMEKSENFTAPSSTQKTDGANSVASAHGEGGPVQVSFPITMYSGTQQISFVNATKNLFNITHCPDLGAGAANCVSLVPLTINAQNADRRSSSAEAYLTPVEKTATNWLTLTGQMVTKITWASTSIPLKASGVQFGPSGGGSKRYTAKASREVILAAGAIQTPALLQLSGIGDSTVLGPLGIPTLLNMKTVGRNLQEQTQDTITINSNYTRIGTGPKDVIAYPNIYQTFGSAAASMVSMIQSSLSSWAASESNNALSASALEQIYKVQADLIINDNAPILEEQLGSGSGTLSIDMWQLLPFSRGNVTIKSTNPFTKPTVNVGFFSVPWDLTVQTQGARLAREIFHTTPLTKLYTSESIPGYTTVPSNGVNGTDADWQSWILQQGASGFHSVSHPIATAAMMKYSLGGVVNAQLTVYNTTNLRIVDASIVPLQLSAHLQSSLYGVAEKAADLIKAAQ</sequence>
<keyword evidence="7" id="KW-0325">Glycoprotein</keyword>
<feature type="domain" description="Glucose-methanol-choline oxidoreductase N-terminal" evidence="14">
    <location>
        <begin position="305"/>
        <end position="319"/>
    </location>
</feature>
<feature type="chain" id="PRO_5007882180" evidence="12">
    <location>
        <begin position="20"/>
        <end position="603"/>
    </location>
</feature>
<dbReference type="Pfam" id="PF05199">
    <property type="entry name" value="GMC_oxred_C"/>
    <property type="match status" value="1"/>
</dbReference>
<keyword evidence="3 10" id="KW-0285">Flavoprotein</keyword>
<reference evidence="15 16" key="1">
    <citation type="journal article" date="2016" name="Mol. Biol. Evol.">
        <title>Comparative Genomics of Early-Diverging Mushroom-Forming Fungi Provides Insights into the Origins of Lignocellulose Decay Capabilities.</title>
        <authorList>
            <person name="Nagy L.G."/>
            <person name="Riley R."/>
            <person name="Tritt A."/>
            <person name="Adam C."/>
            <person name="Daum C."/>
            <person name="Floudas D."/>
            <person name="Sun H."/>
            <person name="Yadav J.S."/>
            <person name="Pangilinan J."/>
            <person name="Larsson K.H."/>
            <person name="Matsuura K."/>
            <person name="Barry K."/>
            <person name="Labutti K."/>
            <person name="Kuo R."/>
            <person name="Ohm R.A."/>
            <person name="Bhattacharya S.S."/>
            <person name="Shirouzu T."/>
            <person name="Yoshinaga Y."/>
            <person name="Martin F.M."/>
            <person name="Grigoriev I.V."/>
            <person name="Hibbett D.S."/>
        </authorList>
    </citation>
    <scope>NUCLEOTIDE SEQUENCE [LARGE SCALE GENOMIC DNA]</scope>
    <source>
        <strain evidence="15 16">CBS 109695</strain>
    </source>
</reference>
<dbReference type="GO" id="GO:0016614">
    <property type="term" value="F:oxidoreductase activity, acting on CH-OH group of donors"/>
    <property type="evidence" value="ECO:0007669"/>
    <property type="project" value="InterPro"/>
</dbReference>
<evidence type="ECO:0000256" key="3">
    <source>
        <dbReference type="ARBA" id="ARBA00022630"/>
    </source>
</evidence>
<evidence type="ECO:0000256" key="12">
    <source>
        <dbReference type="SAM" id="SignalP"/>
    </source>
</evidence>
<evidence type="ECO:0000256" key="5">
    <source>
        <dbReference type="ARBA" id="ARBA00022827"/>
    </source>
</evidence>
<dbReference type="PROSITE" id="PS00624">
    <property type="entry name" value="GMC_OXRED_2"/>
    <property type="match status" value="1"/>
</dbReference>
<keyword evidence="16" id="KW-1185">Reference proteome</keyword>
<dbReference type="OrthoDB" id="269227at2759"/>
<protein>
    <submittedName>
        <fullName evidence="15">GMC oxidoreductase</fullName>
    </submittedName>
</protein>
<dbReference type="PANTHER" id="PTHR11552:SF201">
    <property type="entry name" value="GLUCOSE-METHANOL-CHOLINE OXIDOREDUCTASE N-TERMINAL DOMAIN-CONTAINING PROTEIN"/>
    <property type="match status" value="1"/>
</dbReference>
<dbReference type="GO" id="GO:0050660">
    <property type="term" value="F:flavin adenine dinucleotide binding"/>
    <property type="evidence" value="ECO:0007669"/>
    <property type="project" value="InterPro"/>
</dbReference>
<organism evidence="15 16">
    <name type="scientific">Athelia psychrophila</name>
    <dbReference type="NCBI Taxonomy" id="1759441"/>
    <lineage>
        <taxon>Eukaryota</taxon>
        <taxon>Fungi</taxon>
        <taxon>Dikarya</taxon>
        <taxon>Basidiomycota</taxon>
        <taxon>Agaricomycotina</taxon>
        <taxon>Agaricomycetes</taxon>
        <taxon>Agaricomycetidae</taxon>
        <taxon>Atheliales</taxon>
        <taxon>Atheliaceae</taxon>
        <taxon>Athelia</taxon>
    </lineage>
</organism>
<evidence type="ECO:0000256" key="1">
    <source>
        <dbReference type="ARBA" id="ARBA00001974"/>
    </source>
</evidence>
<feature type="domain" description="Glucose-methanol-choline oxidoreductase N-terminal" evidence="13">
    <location>
        <begin position="103"/>
        <end position="126"/>
    </location>
</feature>
<dbReference type="InterPro" id="IPR036188">
    <property type="entry name" value="FAD/NAD-bd_sf"/>
</dbReference>
<feature type="binding site" evidence="9">
    <location>
        <position position="263"/>
    </location>
    <ligand>
        <name>FAD</name>
        <dbReference type="ChEBI" id="CHEBI:57692"/>
    </ligand>
</feature>
<dbReference type="Gene3D" id="3.50.50.60">
    <property type="entry name" value="FAD/NAD(P)-binding domain"/>
    <property type="match status" value="1"/>
</dbReference>
<evidence type="ECO:0000256" key="11">
    <source>
        <dbReference type="SAM" id="MobiDB-lite"/>
    </source>
</evidence>
<dbReference type="Proteomes" id="UP000076532">
    <property type="component" value="Unassembled WGS sequence"/>
</dbReference>
<feature type="compositionally biased region" description="Polar residues" evidence="11">
    <location>
        <begin position="155"/>
        <end position="172"/>
    </location>
</feature>
<evidence type="ECO:0000256" key="10">
    <source>
        <dbReference type="RuleBase" id="RU003968"/>
    </source>
</evidence>
<keyword evidence="4 12" id="KW-0732">Signal</keyword>
<dbReference type="SUPFAM" id="SSF54373">
    <property type="entry name" value="FAD-linked reductases, C-terminal domain"/>
    <property type="match status" value="1"/>
</dbReference>
<dbReference type="AlphaFoldDB" id="A0A166X4M5"/>
<keyword evidence="6" id="KW-0560">Oxidoreductase</keyword>
<dbReference type="PIRSF" id="PIRSF000137">
    <property type="entry name" value="Alcohol_oxidase"/>
    <property type="match status" value="1"/>
</dbReference>
<dbReference type="PANTHER" id="PTHR11552">
    <property type="entry name" value="GLUCOSE-METHANOL-CHOLINE GMC OXIDOREDUCTASE"/>
    <property type="match status" value="1"/>
</dbReference>
<evidence type="ECO:0000313" key="16">
    <source>
        <dbReference type="Proteomes" id="UP000076532"/>
    </source>
</evidence>
<dbReference type="Gene3D" id="4.10.450.10">
    <property type="entry name" value="Glucose Oxidase, domain 2"/>
    <property type="match status" value="1"/>
</dbReference>
<evidence type="ECO:0000256" key="8">
    <source>
        <dbReference type="PIRSR" id="PIRSR000137-1"/>
    </source>
</evidence>
<keyword evidence="5 9" id="KW-0274">FAD</keyword>
<name>A0A166X4M5_9AGAM</name>
<dbReference type="InterPro" id="IPR000172">
    <property type="entry name" value="GMC_OxRdtase_N"/>
</dbReference>
<feature type="active site" description="Proton donor" evidence="8">
    <location>
        <position position="536"/>
    </location>
</feature>
<dbReference type="InterPro" id="IPR012132">
    <property type="entry name" value="GMC_OxRdtase"/>
</dbReference>
<comment type="similarity">
    <text evidence="2 10">Belongs to the GMC oxidoreductase family.</text>
</comment>
<evidence type="ECO:0000259" key="14">
    <source>
        <dbReference type="PROSITE" id="PS00624"/>
    </source>
</evidence>
<evidence type="ECO:0000313" key="15">
    <source>
        <dbReference type="EMBL" id="KZP34415.1"/>
    </source>
</evidence>
<evidence type="ECO:0000256" key="4">
    <source>
        <dbReference type="ARBA" id="ARBA00022729"/>
    </source>
</evidence>
<dbReference type="SUPFAM" id="SSF51905">
    <property type="entry name" value="FAD/NAD(P)-binding domain"/>
    <property type="match status" value="1"/>
</dbReference>
<evidence type="ECO:0000259" key="13">
    <source>
        <dbReference type="PROSITE" id="PS00623"/>
    </source>
</evidence>
<feature type="signal peptide" evidence="12">
    <location>
        <begin position="1"/>
        <end position="19"/>
    </location>
</feature>
<evidence type="ECO:0000256" key="7">
    <source>
        <dbReference type="ARBA" id="ARBA00023180"/>
    </source>
</evidence>
<evidence type="ECO:0000256" key="2">
    <source>
        <dbReference type="ARBA" id="ARBA00010790"/>
    </source>
</evidence>
<evidence type="ECO:0000256" key="9">
    <source>
        <dbReference type="PIRSR" id="PIRSR000137-2"/>
    </source>
</evidence>
<dbReference type="Gene3D" id="3.30.560.10">
    <property type="entry name" value="Glucose Oxidase, domain 3"/>
    <property type="match status" value="1"/>
</dbReference>
<comment type="cofactor">
    <cofactor evidence="1 9">
        <name>FAD</name>
        <dbReference type="ChEBI" id="CHEBI:57692"/>
    </cofactor>
</comment>
<dbReference type="STRING" id="436010.A0A166X4M5"/>
<feature type="active site" description="Proton acceptor" evidence="8">
    <location>
        <position position="583"/>
    </location>
</feature>
<dbReference type="PROSITE" id="PS00623">
    <property type="entry name" value="GMC_OXRED_1"/>
    <property type="match status" value="1"/>
</dbReference>
<dbReference type="InterPro" id="IPR007867">
    <property type="entry name" value="GMC_OxRtase_C"/>
</dbReference>
<proteinExistence type="inferred from homology"/>
<feature type="region of interest" description="Disordered" evidence="11">
    <location>
        <begin position="154"/>
        <end position="175"/>
    </location>
</feature>
<dbReference type="InterPro" id="IPR027424">
    <property type="entry name" value="Glucose_Oxidase_domain_2"/>
</dbReference>